<proteinExistence type="predicted"/>
<organism evidence="2 3">
    <name type="scientific">Daphnia pulex</name>
    <name type="common">Water flea</name>
    <dbReference type="NCBI Taxonomy" id="6669"/>
    <lineage>
        <taxon>Eukaryota</taxon>
        <taxon>Metazoa</taxon>
        <taxon>Ecdysozoa</taxon>
        <taxon>Arthropoda</taxon>
        <taxon>Crustacea</taxon>
        <taxon>Branchiopoda</taxon>
        <taxon>Diplostraca</taxon>
        <taxon>Cladocera</taxon>
        <taxon>Anomopoda</taxon>
        <taxon>Daphniidae</taxon>
        <taxon>Daphnia</taxon>
    </lineage>
</organism>
<feature type="region of interest" description="Disordered" evidence="1">
    <location>
        <begin position="91"/>
        <end position="112"/>
    </location>
</feature>
<keyword evidence="3" id="KW-1185">Reference proteome</keyword>
<dbReference type="InParanoid" id="E9HUY9"/>
<dbReference type="KEGG" id="dpx:DAPPUDRAFT_334190"/>
<reference evidence="2 3" key="1">
    <citation type="journal article" date="2011" name="Science">
        <title>The ecoresponsive genome of Daphnia pulex.</title>
        <authorList>
            <person name="Colbourne J.K."/>
            <person name="Pfrender M.E."/>
            <person name="Gilbert D."/>
            <person name="Thomas W.K."/>
            <person name="Tucker A."/>
            <person name="Oakley T.H."/>
            <person name="Tokishita S."/>
            <person name="Aerts A."/>
            <person name="Arnold G.J."/>
            <person name="Basu M.K."/>
            <person name="Bauer D.J."/>
            <person name="Caceres C.E."/>
            <person name="Carmel L."/>
            <person name="Casola C."/>
            <person name="Choi J.H."/>
            <person name="Detter J.C."/>
            <person name="Dong Q."/>
            <person name="Dusheyko S."/>
            <person name="Eads B.D."/>
            <person name="Frohlich T."/>
            <person name="Geiler-Samerotte K.A."/>
            <person name="Gerlach D."/>
            <person name="Hatcher P."/>
            <person name="Jogdeo S."/>
            <person name="Krijgsveld J."/>
            <person name="Kriventseva E.V."/>
            <person name="Kultz D."/>
            <person name="Laforsch C."/>
            <person name="Lindquist E."/>
            <person name="Lopez J."/>
            <person name="Manak J.R."/>
            <person name="Muller J."/>
            <person name="Pangilinan J."/>
            <person name="Patwardhan R.P."/>
            <person name="Pitluck S."/>
            <person name="Pritham E.J."/>
            <person name="Rechtsteiner A."/>
            <person name="Rho M."/>
            <person name="Rogozin I.B."/>
            <person name="Sakarya O."/>
            <person name="Salamov A."/>
            <person name="Schaack S."/>
            <person name="Shapiro H."/>
            <person name="Shiga Y."/>
            <person name="Skalitzky C."/>
            <person name="Smith Z."/>
            <person name="Souvorov A."/>
            <person name="Sung W."/>
            <person name="Tang Z."/>
            <person name="Tsuchiya D."/>
            <person name="Tu H."/>
            <person name="Vos H."/>
            <person name="Wang M."/>
            <person name="Wolf Y.I."/>
            <person name="Yamagata H."/>
            <person name="Yamada T."/>
            <person name="Ye Y."/>
            <person name="Shaw J.R."/>
            <person name="Andrews J."/>
            <person name="Crease T.J."/>
            <person name="Tang H."/>
            <person name="Lucas S.M."/>
            <person name="Robertson H.M."/>
            <person name="Bork P."/>
            <person name="Koonin E.V."/>
            <person name="Zdobnov E.M."/>
            <person name="Grigoriev I.V."/>
            <person name="Lynch M."/>
            <person name="Boore J.L."/>
        </authorList>
    </citation>
    <scope>NUCLEOTIDE SEQUENCE [LARGE SCALE GENOMIC DNA]</scope>
</reference>
<protein>
    <submittedName>
        <fullName evidence="2">Uncharacterized protein</fullName>
    </submittedName>
</protein>
<evidence type="ECO:0000313" key="3">
    <source>
        <dbReference type="Proteomes" id="UP000000305"/>
    </source>
</evidence>
<dbReference type="OrthoDB" id="10616938at2759"/>
<dbReference type="EMBL" id="GL732830">
    <property type="protein sequence ID" value="EFX64433.1"/>
    <property type="molecule type" value="Genomic_DNA"/>
</dbReference>
<evidence type="ECO:0000313" key="2">
    <source>
        <dbReference type="EMBL" id="EFX64433.1"/>
    </source>
</evidence>
<dbReference type="AlphaFoldDB" id="E9HUY9"/>
<accession>E9HUY9</accession>
<dbReference type="HOGENOM" id="CLU_2148347_0_0_1"/>
<evidence type="ECO:0000256" key="1">
    <source>
        <dbReference type="SAM" id="MobiDB-lite"/>
    </source>
</evidence>
<feature type="compositionally biased region" description="Polar residues" evidence="1">
    <location>
        <begin position="103"/>
        <end position="112"/>
    </location>
</feature>
<sequence length="112" mass="12493">MTTITTCRKKSKKYLTRSCKPSETRTVKSSSEFKSLSFFKAFLCHENLSRNRDIAKENNVDNDESDYFVPISGGAEESIPEAINSRINSFNSSDGGSPFILISSDSFTDTDD</sequence>
<dbReference type="Proteomes" id="UP000000305">
    <property type="component" value="Unassembled WGS sequence"/>
</dbReference>
<name>E9HUY9_DAPPU</name>
<gene>
    <name evidence="2" type="ORF">DAPPUDRAFT_334190</name>
</gene>